<keyword evidence="2" id="KW-1185">Reference proteome</keyword>
<reference evidence="1" key="2">
    <citation type="submission" date="2013-04" db="UniProtKB">
        <authorList>
            <consortium name="EnsemblPlants"/>
        </authorList>
    </citation>
    <scope>IDENTIFICATION</scope>
</reference>
<dbReference type="Proteomes" id="UP000006038">
    <property type="component" value="Chromosome 3"/>
</dbReference>
<evidence type="ECO:0000313" key="1">
    <source>
        <dbReference type="EnsemblPlants" id="OB03G14590.1"/>
    </source>
</evidence>
<organism evidence="1">
    <name type="scientific">Oryza brachyantha</name>
    <name type="common">malo sina</name>
    <dbReference type="NCBI Taxonomy" id="4533"/>
    <lineage>
        <taxon>Eukaryota</taxon>
        <taxon>Viridiplantae</taxon>
        <taxon>Streptophyta</taxon>
        <taxon>Embryophyta</taxon>
        <taxon>Tracheophyta</taxon>
        <taxon>Spermatophyta</taxon>
        <taxon>Magnoliopsida</taxon>
        <taxon>Liliopsida</taxon>
        <taxon>Poales</taxon>
        <taxon>Poaceae</taxon>
        <taxon>BOP clade</taxon>
        <taxon>Oryzoideae</taxon>
        <taxon>Oryzeae</taxon>
        <taxon>Oryzinae</taxon>
        <taxon>Oryza</taxon>
    </lineage>
</organism>
<sequence>MAYKGVVFTRYSEQKKKQIFSCFQPINLAPMIESSKPDSYASHDTINQSTNKIM</sequence>
<dbReference type="HOGENOM" id="CLU_3053576_0_0_1"/>
<proteinExistence type="predicted"/>
<protein>
    <submittedName>
        <fullName evidence="1">Uncharacterized protein</fullName>
    </submittedName>
</protein>
<evidence type="ECO:0000313" key="2">
    <source>
        <dbReference type="Proteomes" id="UP000006038"/>
    </source>
</evidence>
<reference evidence="1" key="1">
    <citation type="journal article" date="2013" name="Nat. Commun.">
        <title>Whole-genome sequencing of Oryza brachyantha reveals mechanisms underlying Oryza genome evolution.</title>
        <authorList>
            <person name="Chen J."/>
            <person name="Huang Q."/>
            <person name="Gao D."/>
            <person name="Wang J."/>
            <person name="Lang Y."/>
            <person name="Liu T."/>
            <person name="Li B."/>
            <person name="Bai Z."/>
            <person name="Luis Goicoechea J."/>
            <person name="Liang C."/>
            <person name="Chen C."/>
            <person name="Zhang W."/>
            <person name="Sun S."/>
            <person name="Liao Y."/>
            <person name="Zhang X."/>
            <person name="Yang L."/>
            <person name="Song C."/>
            <person name="Wang M."/>
            <person name="Shi J."/>
            <person name="Liu G."/>
            <person name="Liu J."/>
            <person name="Zhou H."/>
            <person name="Zhou W."/>
            <person name="Yu Q."/>
            <person name="An N."/>
            <person name="Chen Y."/>
            <person name="Cai Q."/>
            <person name="Wang B."/>
            <person name="Liu B."/>
            <person name="Min J."/>
            <person name="Huang Y."/>
            <person name="Wu H."/>
            <person name="Li Z."/>
            <person name="Zhang Y."/>
            <person name="Yin Y."/>
            <person name="Song W."/>
            <person name="Jiang J."/>
            <person name="Jackson S.A."/>
            <person name="Wing R.A."/>
            <person name="Wang J."/>
            <person name="Chen M."/>
        </authorList>
    </citation>
    <scope>NUCLEOTIDE SEQUENCE [LARGE SCALE GENOMIC DNA]</scope>
    <source>
        <strain evidence="1">cv. IRGC 101232</strain>
    </source>
</reference>
<dbReference type="EnsemblPlants" id="OB03G14590.1">
    <property type="protein sequence ID" value="OB03G14590.1"/>
    <property type="gene ID" value="OB03G14590"/>
</dbReference>
<dbReference type="Gramene" id="OB03G14590.1">
    <property type="protein sequence ID" value="OB03G14590.1"/>
    <property type="gene ID" value="OB03G14590"/>
</dbReference>
<dbReference type="AlphaFoldDB" id="J3LK83"/>
<accession>J3LK83</accession>
<name>J3LK83_ORYBR</name>